<evidence type="ECO:0000313" key="2">
    <source>
        <dbReference type="EMBL" id="MEN3322947.1"/>
    </source>
</evidence>
<accession>A0ABV0A7E0</accession>
<evidence type="ECO:0000313" key="3">
    <source>
        <dbReference type="Proteomes" id="UP001416393"/>
    </source>
</evidence>
<feature type="signal peptide" evidence="1">
    <location>
        <begin position="1"/>
        <end position="24"/>
    </location>
</feature>
<dbReference type="PROSITE" id="PS51257">
    <property type="entry name" value="PROKAR_LIPOPROTEIN"/>
    <property type="match status" value="1"/>
</dbReference>
<evidence type="ECO:0000256" key="1">
    <source>
        <dbReference type="SAM" id="SignalP"/>
    </source>
</evidence>
<sequence length="593" mass="68098">MKTKMRTLLLIPFFALLLFTSCQDEVIDITEPTQEEALVAASELTSMISATSKMDGSVDNIIDRASCLFVELPVTVKVNGKEVIIDSKEDYKTIEAIYNEFEDDDDKLEIVFPITIVLANHDEVVIQNRDALENLVKECKGENEEDDDIECIDFQYPISFSVYNAQFQVVNVVTIENDRQLHRFIKRVINAEVFASLNFPVTMVLADGTTVTVNNNAELAATIKEAKNACNEDDNNDYHDDDFTKERLDTLLKTCPWVVHEFQRNASSLSDSYREYLIVFKDDNVVKVRTRKGDMLTGKWTTRVTNRGALIKLEFDTLVDFTLEWFVYDLEPGRIKLYQAGGNKIILKKNCDVVVDITKERIENYLQECYWRIARLSINGADNEKDYIGTPLKFLPNNEVKLRINGEFVTGTYEVGVRNIGFILRITLDGRPDLKLEWLITFLEPGLIKLENANNKMVLERHCLDADDDLKHIDVILINGKWEVAKYDDGLVHVVDPTEQFKNYTMNFMINGRVEVTNTVDPNTTPYNKLILGSWLTYRNNGLYLGLYFKDQTPFNELNFRWKIVNVSANRIELKDLSSTGNAERILVLEKKN</sequence>
<dbReference type="EMBL" id="JAZHYP010000002">
    <property type="protein sequence ID" value="MEN3322947.1"/>
    <property type="molecule type" value="Genomic_DNA"/>
</dbReference>
<gene>
    <name evidence="2" type="ORF">VP395_04355</name>
</gene>
<organism evidence="2 3">
    <name type="scientific">Mariniflexile soesokkakense</name>
    <dbReference type="NCBI Taxonomy" id="1343160"/>
    <lineage>
        <taxon>Bacteria</taxon>
        <taxon>Pseudomonadati</taxon>
        <taxon>Bacteroidota</taxon>
        <taxon>Flavobacteriia</taxon>
        <taxon>Flavobacteriales</taxon>
        <taxon>Flavobacteriaceae</taxon>
        <taxon>Mariniflexile</taxon>
    </lineage>
</organism>
<proteinExistence type="predicted"/>
<reference evidence="2 3" key="1">
    <citation type="submission" date="2024-01" db="EMBL/GenBank/DDBJ databases">
        <title>Mariniflexile litorale sp. nov., isolated from the shallow sediments of the Sea of Japan.</title>
        <authorList>
            <person name="Romanenko L."/>
            <person name="Bystritskaya E."/>
            <person name="Isaeva M."/>
        </authorList>
    </citation>
    <scope>NUCLEOTIDE SEQUENCE [LARGE SCALE GENOMIC DNA]</scope>
    <source>
        <strain evidence="2 3">KCTC 32427</strain>
    </source>
</reference>
<comment type="caution">
    <text evidence="2">The sequence shown here is derived from an EMBL/GenBank/DDBJ whole genome shotgun (WGS) entry which is preliminary data.</text>
</comment>
<protein>
    <submittedName>
        <fullName evidence="2">Uncharacterized protein</fullName>
    </submittedName>
</protein>
<feature type="chain" id="PRO_5047536154" evidence="1">
    <location>
        <begin position="25"/>
        <end position="593"/>
    </location>
</feature>
<dbReference type="RefSeq" id="WP_346240508.1">
    <property type="nucleotide sequence ID" value="NZ_JAZHYP010000002.1"/>
</dbReference>
<keyword evidence="3" id="KW-1185">Reference proteome</keyword>
<dbReference type="Proteomes" id="UP001416393">
    <property type="component" value="Unassembled WGS sequence"/>
</dbReference>
<keyword evidence="1" id="KW-0732">Signal</keyword>
<name>A0ABV0A7E0_9FLAO</name>